<name>A0A840KCR0_9FLAO</name>
<reference evidence="2 3" key="1">
    <citation type="submission" date="2020-08" db="EMBL/GenBank/DDBJ databases">
        <title>Functional genomics of gut bacteria from endangered species of beetles.</title>
        <authorList>
            <person name="Carlos-Shanley C."/>
        </authorList>
    </citation>
    <scope>NUCLEOTIDE SEQUENCE [LARGE SCALE GENOMIC DNA]</scope>
    <source>
        <strain evidence="2 3">S00151</strain>
    </source>
</reference>
<protein>
    <submittedName>
        <fullName evidence="2">Uncharacterized protein</fullName>
    </submittedName>
</protein>
<proteinExistence type="predicted"/>
<feature type="chain" id="PRO_5032912962" evidence="1">
    <location>
        <begin position="20"/>
        <end position="141"/>
    </location>
</feature>
<comment type="caution">
    <text evidence="2">The sequence shown here is derived from an EMBL/GenBank/DDBJ whole genome shotgun (WGS) entry which is preliminary data.</text>
</comment>
<accession>A0A840KCR0</accession>
<feature type="signal peptide" evidence="1">
    <location>
        <begin position="1"/>
        <end position="19"/>
    </location>
</feature>
<dbReference type="RefSeq" id="WP_184185548.1">
    <property type="nucleotide sequence ID" value="NZ_JACHLE010000001.1"/>
</dbReference>
<gene>
    <name evidence="2" type="ORF">HNP38_001059</name>
</gene>
<keyword evidence="3" id="KW-1185">Reference proteome</keyword>
<evidence type="ECO:0000313" key="2">
    <source>
        <dbReference type="EMBL" id="MBB4805787.1"/>
    </source>
</evidence>
<evidence type="ECO:0000256" key="1">
    <source>
        <dbReference type="SAM" id="SignalP"/>
    </source>
</evidence>
<dbReference type="EMBL" id="JACHLE010000001">
    <property type="protein sequence ID" value="MBB4805787.1"/>
    <property type="molecule type" value="Genomic_DNA"/>
</dbReference>
<sequence length="141" mass="16696">MKKIAWTILFLGAFTLSYAQSDYYNDYRRSVTDVNWGAVAADLLLSSTQVKQLNALNDRYADYNTWLRVYGDSPDRWRADRYSEIERILGNDKYVKFKNKYYKGQNPVAVYNRNKNNDKKYKHIDKKSKAVHMNNGKDHKH</sequence>
<evidence type="ECO:0000313" key="3">
    <source>
        <dbReference type="Proteomes" id="UP000592180"/>
    </source>
</evidence>
<keyword evidence="1" id="KW-0732">Signal</keyword>
<organism evidence="2 3">
    <name type="scientific">Chryseobacterium defluvii</name>
    <dbReference type="NCBI Taxonomy" id="160396"/>
    <lineage>
        <taxon>Bacteria</taxon>
        <taxon>Pseudomonadati</taxon>
        <taxon>Bacteroidota</taxon>
        <taxon>Flavobacteriia</taxon>
        <taxon>Flavobacteriales</taxon>
        <taxon>Weeksellaceae</taxon>
        <taxon>Chryseobacterium group</taxon>
        <taxon>Chryseobacterium</taxon>
    </lineage>
</organism>
<dbReference type="Proteomes" id="UP000592180">
    <property type="component" value="Unassembled WGS sequence"/>
</dbReference>
<dbReference type="AlphaFoldDB" id="A0A840KCR0"/>